<evidence type="ECO:0000313" key="10">
    <source>
        <dbReference type="Proteomes" id="UP001595867"/>
    </source>
</evidence>
<proteinExistence type="inferred from homology"/>
<evidence type="ECO:0000256" key="7">
    <source>
        <dbReference type="SAM" id="Phobius"/>
    </source>
</evidence>
<keyword evidence="7" id="KW-0472">Membrane</keyword>
<dbReference type="EMBL" id="JBHSBL010000029">
    <property type="protein sequence ID" value="MFC4071870.1"/>
    <property type="molecule type" value="Genomic_DNA"/>
</dbReference>
<keyword evidence="5 9" id="KW-0067">ATP-binding</keyword>
<feature type="domain" description="ABC transporter" evidence="8">
    <location>
        <begin position="20"/>
        <end position="48"/>
    </location>
</feature>
<evidence type="ECO:0000256" key="1">
    <source>
        <dbReference type="ARBA" id="ARBA00004202"/>
    </source>
</evidence>
<dbReference type="RefSeq" id="WP_378072745.1">
    <property type="nucleotide sequence ID" value="NZ_JBHSBL010000029.1"/>
</dbReference>
<feature type="transmembrane region" description="Helical" evidence="7">
    <location>
        <begin position="54"/>
        <end position="74"/>
    </location>
</feature>
<dbReference type="InterPro" id="IPR050763">
    <property type="entry name" value="ABC_transporter_ATP-binding"/>
</dbReference>
<evidence type="ECO:0000313" key="9">
    <source>
        <dbReference type="EMBL" id="MFC4071870.1"/>
    </source>
</evidence>
<comment type="caution">
    <text evidence="9">The sequence shown here is derived from an EMBL/GenBank/DDBJ whole genome shotgun (WGS) entry which is preliminary data.</text>
</comment>
<keyword evidence="6" id="KW-0046">Antibiotic resistance</keyword>
<dbReference type="InterPro" id="IPR003439">
    <property type="entry name" value="ABC_transporter-like_ATP-bd"/>
</dbReference>
<keyword evidence="3" id="KW-0813">Transport</keyword>
<comment type="subcellular location">
    <subcellularLocation>
        <location evidence="1">Cell membrane</location>
        <topology evidence="1">Peripheral membrane protein</topology>
    </subcellularLocation>
</comment>
<dbReference type="GO" id="GO:0005524">
    <property type="term" value="F:ATP binding"/>
    <property type="evidence" value="ECO:0007669"/>
    <property type="project" value="UniProtKB-KW"/>
</dbReference>
<feature type="non-terminal residue" evidence="9">
    <location>
        <position position="164"/>
    </location>
</feature>
<evidence type="ECO:0000256" key="2">
    <source>
        <dbReference type="ARBA" id="ARBA00005417"/>
    </source>
</evidence>
<keyword evidence="7" id="KW-1133">Transmembrane helix</keyword>
<name>A0ABV8J6N5_9ACTN</name>
<keyword evidence="10" id="KW-1185">Reference proteome</keyword>
<dbReference type="Proteomes" id="UP001595867">
    <property type="component" value="Unassembled WGS sequence"/>
</dbReference>
<protein>
    <submittedName>
        <fullName evidence="9">ATP-binding cassette domain-containing protein</fullName>
    </submittedName>
</protein>
<evidence type="ECO:0000256" key="6">
    <source>
        <dbReference type="ARBA" id="ARBA00023251"/>
    </source>
</evidence>
<keyword evidence="4" id="KW-0547">Nucleotide-binding</keyword>
<dbReference type="PANTHER" id="PTHR42711:SF5">
    <property type="entry name" value="ABC TRANSPORTER ATP-BINDING PROTEIN NATA"/>
    <property type="match status" value="1"/>
</dbReference>
<dbReference type="SUPFAM" id="SSF52540">
    <property type="entry name" value="P-loop containing nucleoside triphosphate hydrolases"/>
    <property type="match status" value="1"/>
</dbReference>
<dbReference type="Pfam" id="PF00005">
    <property type="entry name" value="ABC_tran"/>
    <property type="match status" value="1"/>
</dbReference>
<accession>A0ABV8J6N5</accession>
<keyword evidence="7" id="KW-0812">Transmembrane</keyword>
<comment type="similarity">
    <text evidence="2">Belongs to the ABC transporter superfamily.</text>
</comment>
<sequence length="164" mass="17093">MTAIEVEGLSSVYGPVRAVDRISFRVDDGEIFALLGPNGAGKTTTVEIWRKVPALLLTLLLGIACCAALGLDLAASTRTVLAAQTLAQGVLISLAFISDVFLIGAALPRWLDVLGSLLPLKHFALAMSGTFEPTGGAGFAVGHLMVLVGWTVAGMLVALARFSW</sequence>
<dbReference type="PANTHER" id="PTHR42711">
    <property type="entry name" value="ABC TRANSPORTER ATP-BINDING PROTEIN"/>
    <property type="match status" value="1"/>
</dbReference>
<feature type="transmembrane region" description="Helical" evidence="7">
    <location>
        <begin position="137"/>
        <end position="160"/>
    </location>
</feature>
<reference evidence="10" key="1">
    <citation type="journal article" date="2019" name="Int. J. Syst. Evol. Microbiol.">
        <title>The Global Catalogue of Microorganisms (GCM) 10K type strain sequencing project: providing services to taxonomists for standard genome sequencing and annotation.</title>
        <authorList>
            <consortium name="The Broad Institute Genomics Platform"/>
            <consortium name="The Broad Institute Genome Sequencing Center for Infectious Disease"/>
            <person name="Wu L."/>
            <person name="Ma J."/>
        </authorList>
    </citation>
    <scope>NUCLEOTIDE SEQUENCE [LARGE SCALE GENOMIC DNA]</scope>
    <source>
        <strain evidence="10">TBRC 5832</strain>
    </source>
</reference>
<dbReference type="InterPro" id="IPR027417">
    <property type="entry name" value="P-loop_NTPase"/>
</dbReference>
<evidence type="ECO:0000256" key="4">
    <source>
        <dbReference type="ARBA" id="ARBA00022741"/>
    </source>
</evidence>
<feature type="transmembrane region" description="Helical" evidence="7">
    <location>
        <begin position="86"/>
        <end position="107"/>
    </location>
</feature>
<evidence type="ECO:0000256" key="3">
    <source>
        <dbReference type="ARBA" id="ARBA00022448"/>
    </source>
</evidence>
<dbReference type="Gene3D" id="3.40.50.300">
    <property type="entry name" value="P-loop containing nucleotide triphosphate hydrolases"/>
    <property type="match status" value="1"/>
</dbReference>
<evidence type="ECO:0000256" key="5">
    <source>
        <dbReference type="ARBA" id="ARBA00022840"/>
    </source>
</evidence>
<gene>
    <name evidence="9" type="ORF">ACFO0C_43635</name>
</gene>
<evidence type="ECO:0000259" key="8">
    <source>
        <dbReference type="Pfam" id="PF00005"/>
    </source>
</evidence>
<organism evidence="9 10">
    <name type="scientific">Actinoplanes subglobosus</name>
    <dbReference type="NCBI Taxonomy" id="1547892"/>
    <lineage>
        <taxon>Bacteria</taxon>
        <taxon>Bacillati</taxon>
        <taxon>Actinomycetota</taxon>
        <taxon>Actinomycetes</taxon>
        <taxon>Micromonosporales</taxon>
        <taxon>Micromonosporaceae</taxon>
        <taxon>Actinoplanes</taxon>
    </lineage>
</organism>